<proteinExistence type="predicted"/>
<evidence type="ECO:0000313" key="3">
    <source>
        <dbReference type="Proteomes" id="UP001162483"/>
    </source>
</evidence>
<dbReference type="Proteomes" id="UP001162483">
    <property type="component" value="Unassembled WGS sequence"/>
</dbReference>
<reference evidence="2" key="1">
    <citation type="submission" date="2023-05" db="EMBL/GenBank/DDBJ databases">
        <authorList>
            <person name="Stuckert A."/>
        </authorList>
    </citation>
    <scope>NUCLEOTIDE SEQUENCE</scope>
</reference>
<name>A0ABN9FM01_9NEOB</name>
<evidence type="ECO:0000313" key="2">
    <source>
        <dbReference type="EMBL" id="CAI9598055.1"/>
    </source>
</evidence>
<feature type="compositionally biased region" description="Basic and acidic residues" evidence="1">
    <location>
        <begin position="203"/>
        <end position="224"/>
    </location>
</feature>
<feature type="compositionally biased region" description="Basic and acidic residues" evidence="1">
    <location>
        <begin position="108"/>
        <end position="174"/>
    </location>
</feature>
<feature type="non-terminal residue" evidence="2">
    <location>
        <position position="1"/>
    </location>
</feature>
<feature type="compositionally biased region" description="Polar residues" evidence="1">
    <location>
        <begin position="1"/>
        <end position="15"/>
    </location>
</feature>
<comment type="caution">
    <text evidence="2">The sequence shown here is derived from an EMBL/GenBank/DDBJ whole genome shotgun (WGS) entry which is preliminary data.</text>
</comment>
<feature type="region of interest" description="Disordered" evidence="1">
    <location>
        <begin position="102"/>
        <end position="224"/>
    </location>
</feature>
<dbReference type="EMBL" id="CATNWA010017114">
    <property type="protein sequence ID" value="CAI9598055.1"/>
    <property type="molecule type" value="Genomic_DNA"/>
</dbReference>
<feature type="compositionally biased region" description="Acidic residues" evidence="1">
    <location>
        <begin position="189"/>
        <end position="202"/>
    </location>
</feature>
<gene>
    <name evidence="2" type="ORF">SPARVUS_LOCUS12336503</name>
</gene>
<feature type="region of interest" description="Disordered" evidence="1">
    <location>
        <begin position="1"/>
        <end position="41"/>
    </location>
</feature>
<accession>A0ABN9FM01</accession>
<organism evidence="2 3">
    <name type="scientific">Staurois parvus</name>
    <dbReference type="NCBI Taxonomy" id="386267"/>
    <lineage>
        <taxon>Eukaryota</taxon>
        <taxon>Metazoa</taxon>
        <taxon>Chordata</taxon>
        <taxon>Craniata</taxon>
        <taxon>Vertebrata</taxon>
        <taxon>Euteleostomi</taxon>
        <taxon>Amphibia</taxon>
        <taxon>Batrachia</taxon>
        <taxon>Anura</taxon>
        <taxon>Neobatrachia</taxon>
        <taxon>Ranoidea</taxon>
        <taxon>Ranidae</taxon>
        <taxon>Staurois</taxon>
    </lineage>
</organism>
<sequence length="224" mass="24633">LFHFDQSGSQRQGNFTGAGPGALTDGHLPQLAPSRGPVPANEKGRYLHIPAPPEFVFSSLSALRRFHSSPHTRLDFYLSPPPPSILLSAAPGTMADTEVVTAPAEVPTAKDLKEKKEVVEEAEKKENKNKAPENKNKAPENKNKAPENKNKAPENKNKVPENKNKVPENGKKAPENGTEENGAENKEEAPEDAEEEEDDEVEKETKEEERGGGRRGERIRWTSC</sequence>
<evidence type="ECO:0000256" key="1">
    <source>
        <dbReference type="SAM" id="MobiDB-lite"/>
    </source>
</evidence>
<protein>
    <submittedName>
        <fullName evidence="2">Uncharacterized protein</fullName>
    </submittedName>
</protein>
<keyword evidence="3" id="KW-1185">Reference proteome</keyword>